<name>A0A0B6Y2M8_9EUPU</name>
<protein>
    <recommendedName>
        <fullName evidence="3">CUE domain-containing protein</fullName>
    </recommendedName>
</protein>
<organism evidence="2">
    <name type="scientific">Arion vulgaris</name>
    <dbReference type="NCBI Taxonomy" id="1028688"/>
    <lineage>
        <taxon>Eukaryota</taxon>
        <taxon>Metazoa</taxon>
        <taxon>Spiralia</taxon>
        <taxon>Lophotrochozoa</taxon>
        <taxon>Mollusca</taxon>
        <taxon>Gastropoda</taxon>
        <taxon>Heterobranchia</taxon>
        <taxon>Euthyneura</taxon>
        <taxon>Panpulmonata</taxon>
        <taxon>Eupulmonata</taxon>
        <taxon>Stylommatophora</taxon>
        <taxon>Helicina</taxon>
        <taxon>Arionoidea</taxon>
        <taxon>Arionidae</taxon>
        <taxon>Arion</taxon>
    </lineage>
</organism>
<evidence type="ECO:0000313" key="2">
    <source>
        <dbReference type="EMBL" id="CEK50374.1"/>
    </source>
</evidence>
<gene>
    <name evidence="2" type="primary">ORF10588</name>
</gene>
<sequence length="79" mass="8701">VQSSAKDDGEESSKKSTVKVNDDFQRLRALFPGGSENRIRAALIVYPEDFHRAAHFIAAELSKQGEKRPAPSSDSEIGR</sequence>
<feature type="non-terminal residue" evidence="2">
    <location>
        <position position="1"/>
    </location>
</feature>
<feature type="region of interest" description="Disordered" evidence="1">
    <location>
        <begin position="59"/>
        <end position="79"/>
    </location>
</feature>
<evidence type="ECO:0000256" key="1">
    <source>
        <dbReference type="SAM" id="MobiDB-lite"/>
    </source>
</evidence>
<dbReference type="EMBL" id="HACG01003509">
    <property type="protein sequence ID" value="CEK50374.1"/>
    <property type="molecule type" value="Transcribed_RNA"/>
</dbReference>
<reference evidence="2" key="1">
    <citation type="submission" date="2014-12" db="EMBL/GenBank/DDBJ databases">
        <title>Insight into the proteome of Arion vulgaris.</title>
        <authorList>
            <person name="Aradska J."/>
            <person name="Bulat T."/>
            <person name="Smidak R."/>
            <person name="Sarate P."/>
            <person name="Gangsoo J."/>
            <person name="Sialana F."/>
            <person name="Bilban M."/>
            <person name="Lubec G."/>
        </authorList>
    </citation>
    <scope>NUCLEOTIDE SEQUENCE</scope>
    <source>
        <tissue evidence="2">Skin</tissue>
    </source>
</reference>
<proteinExistence type="predicted"/>
<accession>A0A0B6Y2M8</accession>
<dbReference type="AlphaFoldDB" id="A0A0B6Y2M8"/>
<evidence type="ECO:0008006" key="3">
    <source>
        <dbReference type="Google" id="ProtNLM"/>
    </source>
</evidence>
<feature type="non-terminal residue" evidence="2">
    <location>
        <position position="79"/>
    </location>
</feature>